<organism evidence="3 4">
    <name type="scientific">Corallococcus macrosporus DSM 14697</name>
    <dbReference type="NCBI Taxonomy" id="1189310"/>
    <lineage>
        <taxon>Bacteria</taxon>
        <taxon>Pseudomonadati</taxon>
        <taxon>Myxococcota</taxon>
        <taxon>Myxococcia</taxon>
        <taxon>Myxococcales</taxon>
        <taxon>Cystobacterineae</taxon>
        <taxon>Myxococcaceae</taxon>
        <taxon>Corallococcus</taxon>
    </lineage>
</organism>
<dbReference type="PROSITE" id="PS51257">
    <property type="entry name" value="PROKAR_LIPOPROTEIN"/>
    <property type="match status" value="1"/>
</dbReference>
<accession>A0A250K0Z1</accession>
<feature type="compositionally biased region" description="Low complexity" evidence="1">
    <location>
        <begin position="150"/>
        <end position="162"/>
    </location>
</feature>
<proteinExistence type="predicted"/>
<keyword evidence="2" id="KW-0732">Signal</keyword>
<dbReference type="OrthoDB" id="5382887at2"/>
<evidence type="ECO:0000256" key="2">
    <source>
        <dbReference type="SAM" id="SignalP"/>
    </source>
</evidence>
<feature type="region of interest" description="Disordered" evidence="1">
    <location>
        <begin position="141"/>
        <end position="162"/>
    </location>
</feature>
<evidence type="ECO:0000313" key="4">
    <source>
        <dbReference type="Proteomes" id="UP000217343"/>
    </source>
</evidence>
<dbReference type="EMBL" id="CP022203">
    <property type="protein sequence ID" value="ATB49774.1"/>
    <property type="molecule type" value="Genomic_DNA"/>
</dbReference>
<dbReference type="AlphaFoldDB" id="A0A250K0Z1"/>
<evidence type="ECO:0000313" key="3">
    <source>
        <dbReference type="EMBL" id="ATB49774.1"/>
    </source>
</evidence>
<protein>
    <recommendedName>
        <fullName evidence="5">Lipoprotein</fullName>
    </recommendedName>
</protein>
<evidence type="ECO:0008006" key="5">
    <source>
        <dbReference type="Google" id="ProtNLM"/>
    </source>
</evidence>
<name>A0A250K0Z1_9BACT</name>
<keyword evidence="4" id="KW-1185">Reference proteome</keyword>
<dbReference type="KEGG" id="mmas:MYMAC_005428"/>
<feature type="signal peptide" evidence="2">
    <location>
        <begin position="1"/>
        <end position="19"/>
    </location>
</feature>
<gene>
    <name evidence="3" type="ORF">MYMAC_005428</name>
</gene>
<sequence length="162" mass="16603">MSRLALPTLLLALLTTACSEDYCAQAPRCDGAEALNCEPECTVGPCSSGPIFQECDQGTTCTVVPGSRTDARFYRSRAVCAVTLEECEPETAAPPTCGADRFVTGCGAYRRELRVSCSQAGLYFAQAPACCQGPFPDDGGTDAGTGDADGGVPDAGTADAGI</sequence>
<dbReference type="RefSeq" id="WP_095960211.1">
    <property type="nucleotide sequence ID" value="NZ_CP022203.1"/>
</dbReference>
<feature type="chain" id="PRO_5013032804" description="Lipoprotein" evidence="2">
    <location>
        <begin position="20"/>
        <end position="162"/>
    </location>
</feature>
<reference evidence="3 4" key="1">
    <citation type="submission" date="2017-06" db="EMBL/GenBank/DDBJ databases">
        <title>Sequencing and comparative analysis of myxobacterial genomes.</title>
        <authorList>
            <person name="Rupp O."/>
            <person name="Goesmann A."/>
            <person name="Sogaard-Andersen L."/>
        </authorList>
    </citation>
    <scope>NUCLEOTIDE SEQUENCE [LARGE SCALE GENOMIC DNA]</scope>
    <source>
        <strain evidence="3 4">DSM 14697</strain>
    </source>
</reference>
<evidence type="ECO:0000256" key="1">
    <source>
        <dbReference type="SAM" id="MobiDB-lite"/>
    </source>
</evidence>
<dbReference type="Proteomes" id="UP000217343">
    <property type="component" value="Chromosome"/>
</dbReference>